<proteinExistence type="predicted"/>
<evidence type="ECO:0000313" key="2">
    <source>
        <dbReference type="Proteomes" id="UP000050833"/>
    </source>
</evidence>
<reference evidence="1 2" key="1">
    <citation type="submission" date="2015-10" db="EMBL/GenBank/DDBJ databases">
        <title>Butyribacter intestini gen. nov., sp. nov., a butyric acid-producing bacterium of the family Lachnospiraceae isolated from the human faeces.</title>
        <authorList>
            <person name="Zou Y."/>
            <person name="Xue W."/>
            <person name="Luo G."/>
            <person name="Lv M."/>
        </authorList>
    </citation>
    <scope>NUCLEOTIDE SEQUENCE [LARGE SCALE GENOMIC DNA]</scope>
    <source>
        <strain evidence="1 2">TF01-11</strain>
    </source>
</reference>
<dbReference type="InterPro" id="IPR008792">
    <property type="entry name" value="PQQD"/>
</dbReference>
<dbReference type="InterPro" id="IPR041881">
    <property type="entry name" value="PqqD_sf"/>
</dbReference>
<keyword evidence="2" id="KW-1185">Reference proteome</keyword>
<dbReference type="Gene3D" id="1.10.10.1150">
    <property type="entry name" value="Coenzyme PQQ synthesis protein D (PqqD)"/>
    <property type="match status" value="1"/>
</dbReference>
<gene>
    <name evidence="1" type="ORF">APZ18_10580</name>
</gene>
<evidence type="ECO:0008006" key="3">
    <source>
        <dbReference type="Google" id="ProtNLM"/>
    </source>
</evidence>
<dbReference type="RefSeq" id="WP_055944712.1">
    <property type="nucleotide sequence ID" value="NZ_JAQDCV010000005.1"/>
</dbReference>
<dbReference type="EMBL" id="LLKB01000005">
    <property type="protein sequence ID" value="KQC85139.1"/>
    <property type="molecule type" value="Genomic_DNA"/>
</dbReference>
<name>A0AAW3JTY2_9FIRM</name>
<sequence>MRKRKPKAKVVSGNYMDKIPYISDGHEWRELDDGNVEVDMPHKGFYAKIAQKFFHKPAVSHIKLDEYGSVVWKSIDGERTIYDIVGKMNEAFPEEENDMLKRVITFISTLEMNKFVVLK</sequence>
<organism evidence="1 2">
    <name type="scientific">Butyribacter intestini</name>
    <dbReference type="NCBI Taxonomy" id="1703332"/>
    <lineage>
        <taxon>Bacteria</taxon>
        <taxon>Bacillati</taxon>
        <taxon>Bacillota</taxon>
        <taxon>Clostridia</taxon>
        <taxon>Lachnospirales</taxon>
        <taxon>Lachnospiraceae</taxon>
        <taxon>Butyribacter</taxon>
    </lineage>
</organism>
<evidence type="ECO:0000313" key="1">
    <source>
        <dbReference type="EMBL" id="KQC85139.1"/>
    </source>
</evidence>
<dbReference type="Pfam" id="PF05402">
    <property type="entry name" value="PqqD"/>
    <property type="match status" value="1"/>
</dbReference>
<dbReference type="Proteomes" id="UP000050833">
    <property type="component" value="Unassembled WGS sequence"/>
</dbReference>
<protein>
    <recommendedName>
        <fullName evidence="3">Coenzyme PQQ synthesis protein D (PqqD)</fullName>
    </recommendedName>
</protein>
<comment type="caution">
    <text evidence="1">The sequence shown here is derived from an EMBL/GenBank/DDBJ whole genome shotgun (WGS) entry which is preliminary data.</text>
</comment>
<accession>A0AAW3JTY2</accession>
<dbReference type="AlphaFoldDB" id="A0AAW3JTY2"/>